<dbReference type="Gene3D" id="1.10.150.130">
    <property type="match status" value="1"/>
</dbReference>
<dbReference type="EMBL" id="AUXZ01000125">
    <property type="protein sequence ID" value="KZN45839.1"/>
    <property type="molecule type" value="Genomic_DNA"/>
</dbReference>
<keyword evidence="3 5" id="KW-0238">DNA-binding</keyword>
<gene>
    <name evidence="8" type="ORF">N476_25075</name>
</gene>
<dbReference type="InterPro" id="IPR002104">
    <property type="entry name" value="Integrase_catalytic"/>
</dbReference>
<evidence type="ECO:0000256" key="1">
    <source>
        <dbReference type="ARBA" id="ARBA00008857"/>
    </source>
</evidence>
<dbReference type="Pfam" id="PF13495">
    <property type="entry name" value="Phage_int_SAM_4"/>
    <property type="match status" value="1"/>
</dbReference>
<dbReference type="GO" id="GO:0003677">
    <property type="term" value="F:DNA binding"/>
    <property type="evidence" value="ECO:0007669"/>
    <property type="project" value="UniProtKB-UniRule"/>
</dbReference>
<feature type="domain" description="Tyr recombinase" evidence="6">
    <location>
        <begin position="104"/>
        <end position="279"/>
    </location>
</feature>
<evidence type="ECO:0000259" key="7">
    <source>
        <dbReference type="PROSITE" id="PS51900"/>
    </source>
</evidence>
<name>A0A167AV70_9GAMM</name>
<dbReference type="AlphaFoldDB" id="A0A167AV70"/>
<dbReference type="PATRIC" id="fig|1365251.3.peg.4698"/>
<sequence length="296" mass="33929">MNPSEQLRFNYPYQQHLTNLTLQGKRPATIDAYSRAVRRVAAYFDCCPDNLTTQDLKAYLDQLIASHSWSTVKLDRNDLQFFYRHVLNKEWQWLNIVKPPQSKTLPDILTVPEVASVINHTRQLRYQVFFLTLYSMGLRLGEGISLQVCDIDSARMQVHIRNAKGGKDRFVPLPTRTLTALRFYWQTHRHPTLLFPGKDAKPDSVMDKGGVQKALKRVLCDCNIAKSISPHNLHHSFATHLLEQGVDLRSVQTLLGHNSLNTTARYTRLTHIARLNTHDAINQLANGLCLSWECES</sequence>
<evidence type="ECO:0000256" key="3">
    <source>
        <dbReference type="ARBA" id="ARBA00023125"/>
    </source>
</evidence>
<proteinExistence type="inferred from homology"/>
<feature type="domain" description="Core-binding (CB)" evidence="7">
    <location>
        <begin position="4"/>
        <end position="87"/>
    </location>
</feature>
<dbReference type="Pfam" id="PF00589">
    <property type="entry name" value="Phage_integrase"/>
    <property type="match status" value="1"/>
</dbReference>
<keyword evidence="2" id="KW-0229">DNA integration</keyword>
<dbReference type="InterPro" id="IPR004107">
    <property type="entry name" value="Integrase_SAM-like_N"/>
</dbReference>
<dbReference type="InterPro" id="IPR050090">
    <property type="entry name" value="Tyrosine_recombinase_XerCD"/>
</dbReference>
<protein>
    <submittedName>
        <fullName evidence="8">Integrase</fullName>
    </submittedName>
</protein>
<dbReference type="OrthoDB" id="9801717at2"/>
<dbReference type="InterPro" id="IPR013762">
    <property type="entry name" value="Integrase-like_cat_sf"/>
</dbReference>
<comment type="caution">
    <text evidence="8">The sequence shown here is derived from an EMBL/GenBank/DDBJ whole genome shotgun (WGS) entry which is preliminary data.</text>
</comment>
<accession>A0A167AV70</accession>
<dbReference type="PROSITE" id="PS51898">
    <property type="entry name" value="TYR_RECOMBINASE"/>
    <property type="match status" value="1"/>
</dbReference>
<evidence type="ECO:0000313" key="8">
    <source>
        <dbReference type="EMBL" id="KZN45839.1"/>
    </source>
</evidence>
<dbReference type="GO" id="GO:0006310">
    <property type="term" value="P:DNA recombination"/>
    <property type="evidence" value="ECO:0007669"/>
    <property type="project" value="UniProtKB-KW"/>
</dbReference>
<evidence type="ECO:0000259" key="6">
    <source>
        <dbReference type="PROSITE" id="PS51898"/>
    </source>
</evidence>
<comment type="similarity">
    <text evidence="1">Belongs to the 'phage' integrase family.</text>
</comment>
<dbReference type="Gene3D" id="1.10.443.10">
    <property type="entry name" value="Intergrase catalytic core"/>
    <property type="match status" value="1"/>
</dbReference>
<dbReference type="InterPro" id="IPR010998">
    <property type="entry name" value="Integrase_recombinase_N"/>
</dbReference>
<evidence type="ECO:0000256" key="4">
    <source>
        <dbReference type="ARBA" id="ARBA00023172"/>
    </source>
</evidence>
<dbReference type="PROSITE" id="PS51900">
    <property type="entry name" value="CB"/>
    <property type="match status" value="1"/>
</dbReference>
<dbReference type="PANTHER" id="PTHR30349">
    <property type="entry name" value="PHAGE INTEGRASE-RELATED"/>
    <property type="match status" value="1"/>
</dbReference>
<dbReference type="RefSeq" id="WP_063363852.1">
    <property type="nucleotide sequence ID" value="NZ_AUXZ01000125.1"/>
</dbReference>
<dbReference type="PANTHER" id="PTHR30349:SF64">
    <property type="entry name" value="PROPHAGE INTEGRASE INTD-RELATED"/>
    <property type="match status" value="1"/>
</dbReference>
<reference evidence="8 9" key="1">
    <citation type="submission" date="2013-07" db="EMBL/GenBank/DDBJ databases">
        <title>Comparative Genomic and Metabolomic Analysis of Twelve Strains of Pseudoalteromonas luteoviolacea.</title>
        <authorList>
            <person name="Vynne N.G."/>
            <person name="Mansson M."/>
            <person name="Gram L."/>
        </authorList>
    </citation>
    <scope>NUCLEOTIDE SEQUENCE [LARGE SCALE GENOMIC DNA]</scope>
    <source>
        <strain evidence="8 9">H33</strain>
    </source>
</reference>
<dbReference type="InterPro" id="IPR044068">
    <property type="entry name" value="CB"/>
</dbReference>
<dbReference type="SUPFAM" id="SSF56349">
    <property type="entry name" value="DNA breaking-rejoining enzymes"/>
    <property type="match status" value="1"/>
</dbReference>
<keyword evidence="4" id="KW-0233">DNA recombination</keyword>
<evidence type="ECO:0000313" key="9">
    <source>
        <dbReference type="Proteomes" id="UP000076503"/>
    </source>
</evidence>
<dbReference type="GO" id="GO:0015074">
    <property type="term" value="P:DNA integration"/>
    <property type="evidence" value="ECO:0007669"/>
    <property type="project" value="UniProtKB-KW"/>
</dbReference>
<dbReference type="Proteomes" id="UP000076503">
    <property type="component" value="Unassembled WGS sequence"/>
</dbReference>
<evidence type="ECO:0000256" key="5">
    <source>
        <dbReference type="PROSITE-ProRule" id="PRU01248"/>
    </source>
</evidence>
<dbReference type="InterPro" id="IPR011010">
    <property type="entry name" value="DNA_brk_join_enz"/>
</dbReference>
<organism evidence="8 9">
    <name type="scientific">Pseudoalteromonas luteoviolacea H33</name>
    <dbReference type="NCBI Taxonomy" id="1365251"/>
    <lineage>
        <taxon>Bacteria</taxon>
        <taxon>Pseudomonadati</taxon>
        <taxon>Pseudomonadota</taxon>
        <taxon>Gammaproteobacteria</taxon>
        <taxon>Alteromonadales</taxon>
        <taxon>Pseudoalteromonadaceae</taxon>
        <taxon>Pseudoalteromonas</taxon>
    </lineage>
</organism>
<evidence type="ECO:0000256" key="2">
    <source>
        <dbReference type="ARBA" id="ARBA00022908"/>
    </source>
</evidence>